<dbReference type="GO" id="GO:0016746">
    <property type="term" value="F:acyltransferase activity"/>
    <property type="evidence" value="ECO:0007669"/>
    <property type="project" value="InterPro"/>
</dbReference>
<dbReference type="RefSeq" id="WP_051507794.1">
    <property type="nucleotide sequence ID" value="NZ_LQOX01000146.1"/>
</dbReference>
<proteinExistence type="predicted"/>
<keyword evidence="2" id="KW-1185">Reference proteome</keyword>
<dbReference type="Proteomes" id="UP000193738">
    <property type="component" value="Unassembled WGS sequence"/>
</dbReference>
<sequence>MSRYTVMHGLVDAPTQYALIENARRATTGLGPAEHLRRMAELFAAFSEVAAANPVSDTPIQRTGDELITSPRASGHTEGIPVQDRTYAWAYNLE</sequence>
<protein>
    <submittedName>
        <fullName evidence="1">Uncharacterized protein</fullName>
    </submittedName>
</protein>
<gene>
    <name evidence="1" type="ORF">AWC07_18080</name>
</gene>
<reference evidence="1 2" key="1">
    <citation type="submission" date="2016-01" db="EMBL/GenBank/DDBJ databases">
        <title>The new phylogeny of the genus Mycobacterium.</title>
        <authorList>
            <person name="Tarcisio F."/>
            <person name="Conor M."/>
            <person name="Antonella G."/>
            <person name="Elisabetta G."/>
            <person name="Giulia F.S."/>
            <person name="Sara T."/>
            <person name="Anna F."/>
            <person name="Clotilde B."/>
            <person name="Roberto B."/>
            <person name="Veronica D.S."/>
            <person name="Fabio R."/>
            <person name="Monica P."/>
            <person name="Olivier J."/>
            <person name="Enrico T."/>
            <person name="Nicola S."/>
        </authorList>
    </citation>
    <scope>NUCLEOTIDE SEQUENCE [LARGE SCALE GENOMIC DNA]</scope>
    <source>
        <strain evidence="1 2">DSM 43505</strain>
    </source>
</reference>
<organism evidence="1 2">
    <name type="scientific">Mycobacterium gastri</name>
    <dbReference type="NCBI Taxonomy" id="1777"/>
    <lineage>
        <taxon>Bacteria</taxon>
        <taxon>Bacillati</taxon>
        <taxon>Actinomycetota</taxon>
        <taxon>Actinomycetes</taxon>
        <taxon>Mycobacteriales</taxon>
        <taxon>Mycobacteriaceae</taxon>
        <taxon>Mycobacterium</taxon>
    </lineage>
</organism>
<comment type="caution">
    <text evidence="1">The sequence shown here is derived from an EMBL/GenBank/DDBJ whole genome shotgun (WGS) entry which is preliminary data.</text>
</comment>
<dbReference type="Gene3D" id="3.40.47.10">
    <property type="match status" value="1"/>
</dbReference>
<name>A0A1X1UV65_MYCGS</name>
<dbReference type="AlphaFoldDB" id="A0A1X1UV65"/>
<dbReference type="EMBL" id="LQOX01000146">
    <property type="protein sequence ID" value="ORV60706.1"/>
    <property type="molecule type" value="Genomic_DNA"/>
</dbReference>
<dbReference type="STRING" id="1777.AWC07_18080"/>
<evidence type="ECO:0000313" key="2">
    <source>
        <dbReference type="Proteomes" id="UP000193738"/>
    </source>
</evidence>
<accession>A0A1X1UV65</accession>
<evidence type="ECO:0000313" key="1">
    <source>
        <dbReference type="EMBL" id="ORV60706.1"/>
    </source>
</evidence>
<dbReference type="InterPro" id="IPR016039">
    <property type="entry name" value="Thiolase-like"/>
</dbReference>